<feature type="non-terminal residue" evidence="7">
    <location>
        <position position="118"/>
    </location>
</feature>
<evidence type="ECO:0000256" key="6">
    <source>
        <dbReference type="SAM" id="Phobius"/>
    </source>
</evidence>
<dbReference type="AlphaFoldDB" id="A0A1B6H7P1"/>
<dbReference type="Pfam" id="PF03381">
    <property type="entry name" value="CDC50"/>
    <property type="match status" value="1"/>
</dbReference>
<organism evidence="7">
    <name type="scientific">Homalodisca liturata</name>
    <dbReference type="NCBI Taxonomy" id="320908"/>
    <lineage>
        <taxon>Eukaryota</taxon>
        <taxon>Metazoa</taxon>
        <taxon>Ecdysozoa</taxon>
        <taxon>Arthropoda</taxon>
        <taxon>Hexapoda</taxon>
        <taxon>Insecta</taxon>
        <taxon>Pterygota</taxon>
        <taxon>Neoptera</taxon>
        <taxon>Paraneoptera</taxon>
        <taxon>Hemiptera</taxon>
        <taxon>Auchenorrhyncha</taxon>
        <taxon>Membracoidea</taxon>
        <taxon>Cicadellidae</taxon>
        <taxon>Cicadellinae</taxon>
        <taxon>Proconiini</taxon>
        <taxon>Homalodisca</taxon>
    </lineage>
</organism>
<sequence length="118" mass="13628">GTYKHHSAFNNWRVLAILGVFSLILGGVSLGVYIGLQTQNIKYDSNMKRRVFMTEGTHYLYIEIEQFFQNSLSYSKSINYDQLNGKTSDLNLKDCEPYAYKDEKPYYPAGLVANTYFQ</sequence>
<comment type="similarity">
    <text evidence="2">Belongs to the CDC50/LEM3 family.</text>
</comment>
<evidence type="ECO:0000256" key="1">
    <source>
        <dbReference type="ARBA" id="ARBA00004141"/>
    </source>
</evidence>
<dbReference type="GO" id="GO:0005886">
    <property type="term" value="C:plasma membrane"/>
    <property type="evidence" value="ECO:0007669"/>
    <property type="project" value="TreeGrafter"/>
</dbReference>
<name>A0A1B6H7P1_9HEMI</name>
<evidence type="ECO:0000256" key="4">
    <source>
        <dbReference type="ARBA" id="ARBA00022989"/>
    </source>
</evidence>
<evidence type="ECO:0000256" key="2">
    <source>
        <dbReference type="ARBA" id="ARBA00009457"/>
    </source>
</evidence>
<gene>
    <name evidence="7" type="ORF">g.55700</name>
</gene>
<keyword evidence="5 6" id="KW-0472">Membrane</keyword>
<dbReference type="GO" id="GO:0005794">
    <property type="term" value="C:Golgi apparatus"/>
    <property type="evidence" value="ECO:0007669"/>
    <property type="project" value="TreeGrafter"/>
</dbReference>
<keyword evidence="3 6" id="KW-0812">Transmembrane</keyword>
<feature type="non-terminal residue" evidence="7">
    <location>
        <position position="1"/>
    </location>
</feature>
<comment type="subcellular location">
    <subcellularLocation>
        <location evidence="1">Membrane</location>
        <topology evidence="1">Multi-pass membrane protein</topology>
    </subcellularLocation>
</comment>
<dbReference type="PANTHER" id="PTHR10926">
    <property type="entry name" value="CELL CYCLE CONTROL PROTEIN 50"/>
    <property type="match status" value="1"/>
</dbReference>
<keyword evidence="4 6" id="KW-1133">Transmembrane helix</keyword>
<protein>
    <submittedName>
        <fullName evidence="7">Uncharacterized protein</fullName>
    </submittedName>
</protein>
<dbReference type="GO" id="GO:0005783">
    <property type="term" value="C:endoplasmic reticulum"/>
    <property type="evidence" value="ECO:0007669"/>
    <property type="project" value="TreeGrafter"/>
</dbReference>
<dbReference type="PANTHER" id="PTHR10926:SF0">
    <property type="entry name" value="CDC50, ISOFORM A"/>
    <property type="match status" value="1"/>
</dbReference>
<reference evidence="7" key="1">
    <citation type="submission" date="2015-11" db="EMBL/GenBank/DDBJ databases">
        <title>De novo transcriptome assembly of four potential Pierce s Disease insect vectors from Arizona vineyards.</title>
        <authorList>
            <person name="Tassone E.E."/>
        </authorList>
    </citation>
    <scope>NUCLEOTIDE SEQUENCE</scope>
</reference>
<evidence type="ECO:0000256" key="5">
    <source>
        <dbReference type="ARBA" id="ARBA00023136"/>
    </source>
</evidence>
<accession>A0A1B6H7P1</accession>
<proteinExistence type="inferred from homology"/>
<dbReference type="InterPro" id="IPR005045">
    <property type="entry name" value="CDC50/LEM3_fam"/>
</dbReference>
<dbReference type="EMBL" id="GECU01036998">
    <property type="protein sequence ID" value="JAS70708.1"/>
    <property type="molecule type" value="Transcribed_RNA"/>
</dbReference>
<evidence type="ECO:0000313" key="7">
    <source>
        <dbReference type="EMBL" id="JAS70708.1"/>
    </source>
</evidence>
<feature type="transmembrane region" description="Helical" evidence="6">
    <location>
        <begin position="12"/>
        <end position="36"/>
    </location>
</feature>
<evidence type="ECO:0000256" key="3">
    <source>
        <dbReference type="ARBA" id="ARBA00022692"/>
    </source>
</evidence>